<dbReference type="SUPFAM" id="SSF52518">
    <property type="entry name" value="Thiamin diphosphate-binding fold (THDP-binding)"/>
    <property type="match status" value="2"/>
</dbReference>
<comment type="similarity">
    <text evidence="2 10">Belongs to the transketolase family. DXPS subfamily.</text>
</comment>
<name>A0ABV7PCG5_9PSEU</name>
<sequence length="614" mass="65473">MTLLRRIQWPADLRWLGHRELIVLAAQVREFLVEAVSRTGGHLGPNLGVVELTIVVHRVFDSPHDPIVWDTGHQAYVHKLFTGRAAGFAHLRQTRGLSGYPSRAESAHDAVENSHASTALAYVDGLAKAFQLKGEHSRIPVAVVGDGALTGGLCWEALNNIGAAEDRPLVVVLNDNKRSYAPTVGGLAAHLAVLRESPAGSQRDASVFEKLGLRYIGPVDGHDFVALERALLMAKQKAGEERGAVLVHCVTVKGRGYPPAEADEADCLHAVGVVDPATGRPAGRPAPTWTSAFGDEMVKVAIERPDVVGVTAAMLRPVGLYEFATKFPDRVLDVGMAEQHAVTSAAGMAMGGLHPVVAIYATFFNRAFDQVLMDVALHRLPVTFVLDRAGVTGEDGPSHHGMWDLSLLNLVPGLRLAAPRDTSTLREELWEAVSDGTGPTVLRFPKAPAGRDLPAVRRTDGLDVLAEHGTNDVLIISAGAMAVECVRAAQLLAAERIGVTVVDPRWVLPVNPAIAELATAYALVVTVEDNTLAGGMGAAVTRLLADLGVTTPVCALGLRPEFLEPGKREVLLARAGLDGERLAQRVVQELENRFGPHPECPAPRRAGEQVEAAL</sequence>
<feature type="binding site" evidence="10">
    <location>
        <begin position="147"/>
        <end position="148"/>
    </location>
    <ligand>
        <name>thiamine diphosphate</name>
        <dbReference type="ChEBI" id="CHEBI:58937"/>
    </ligand>
</feature>
<evidence type="ECO:0000256" key="7">
    <source>
        <dbReference type="ARBA" id="ARBA00022977"/>
    </source>
</evidence>
<keyword evidence="5 10" id="KW-0479">Metal-binding</keyword>
<comment type="cofactor">
    <cofactor evidence="10">
        <name>Mg(2+)</name>
        <dbReference type="ChEBI" id="CHEBI:18420"/>
    </cofactor>
    <text evidence="10">Binds 1 Mg(2+) ion per subunit.</text>
</comment>
<comment type="catalytic activity">
    <reaction evidence="10">
        <text>D-glyceraldehyde 3-phosphate + pyruvate + H(+) = 1-deoxy-D-xylulose 5-phosphate + CO2</text>
        <dbReference type="Rhea" id="RHEA:12605"/>
        <dbReference type="ChEBI" id="CHEBI:15361"/>
        <dbReference type="ChEBI" id="CHEBI:15378"/>
        <dbReference type="ChEBI" id="CHEBI:16526"/>
        <dbReference type="ChEBI" id="CHEBI:57792"/>
        <dbReference type="ChEBI" id="CHEBI:59776"/>
        <dbReference type="EC" id="2.2.1.7"/>
    </reaction>
</comment>
<evidence type="ECO:0000256" key="1">
    <source>
        <dbReference type="ARBA" id="ARBA00004980"/>
    </source>
</evidence>
<evidence type="ECO:0000313" key="13">
    <source>
        <dbReference type="EMBL" id="MFC3456162.1"/>
    </source>
</evidence>
<dbReference type="NCBIfam" id="NF003933">
    <property type="entry name" value="PRK05444.2-2"/>
    <property type="match status" value="1"/>
</dbReference>
<dbReference type="InterPro" id="IPR009014">
    <property type="entry name" value="Transketo_C/PFOR_II"/>
</dbReference>
<keyword evidence="8 10" id="KW-0786">Thiamine pyrophosphate</keyword>
<feature type="binding site" evidence="10">
    <location>
        <position position="73"/>
    </location>
    <ligand>
        <name>thiamine diphosphate</name>
        <dbReference type="ChEBI" id="CHEBI:58937"/>
    </ligand>
</feature>
<dbReference type="HAMAP" id="MF_00315">
    <property type="entry name" value="DXP_synth"/>
    <property type="match status" value="1"/>
</dbReference>
<dbReference type="InterPro" id="IPR029061">
    <property type="entry name" value="THDP-binding"/>
</dbReference>
<keyword evidence="9 10" id="KW-0414">Isoprene biosynthesis</keyword>
<comment type="caution">
    <text evidence="13">The sequence shown here is derived from an EMBL/GenBank/DDBJ whole genome shotgun (WGS) entry which is preliminary data.</text>
</comment>
<dbReference type="InterPro" id="IPR005477">
    <property type="entry name" value="Dxylulose-5-P_synthase"/>
</dbReference>
<evidence type="ECO:0000256" key="8">
    <source>
        <dbReference type="ARBA" id="ARBA00023052"/>
    </source>
</evidence>
<dbReference type="EC" id="2.2.1.7" evidence="10"/>
<dbReference type="InterPro" id="IPR033248">
    <property type="entry name" value="Transketolase_C"/>
</dbReference>
<evidence type="ECO:0000256" key="6">
    <source>
        <dbReference type="ARBA" id="ARBA00022842"/>
    </source>
</evidence>
<feature type="binding site" evidence="10">
    <location>
        <begin position="114"/>
        <end position="116"/>
    </location>
    <ligand>
        <name>thiamine diphosphate</name>
        <dbReference type="ChEBI" id="CHEBI:58937"/>
    </ligand>
</feature>
<dbReference type="InterPro" id="IPR020826">
    <property type="entry name" value="Transketolase_BS"/>
</dbReference>
<comment type="pathway">
    <text evidence="1 10">Metabolic intermediate biosynthesis; 1-deoxy-D-xylulose 5-phosphate biosynthesis; 1-deoxy-D-xylulose 5-phosphate from D-glyceraldehyde 3-phosphate and pyruvate: step 1/1.</text>
</comment>
<proteinExistence type="inferred from homology"/>
<dbReference type="Pfam" id="PF13292">
    <property type="entry name" value="DXP_synthase_N"/>
    <property type="match status" value="2"/>
</dbReference>
<dbReference type="Pfam" id="PF02779">
    <property type="entry name" value="Transket_pyr"/>
    <property type="match status" value="1"/>
</dbReference>
<evidence type="ECO:0000259" key="12">
    <source>
        <dbReference type="SMART" id="SM00861"/>
    </source>
</evidence>
<feature type="binding site" evidence="10">
    <location>
        <position position="257"/>
    </location>
    <ligand>
        <name>thiamine diphosphate</name>
        <dbReference type="ChEBI" id="CHEBI:58937"/>
    </ligand>
</feature>
<evidence type="ECO:0000256" key="5">
    <source>
        <dbReference type="ARBA" id="ARBA00022723"/>
    </source>
</evidence>
<keyword evidence="4 10" id="KW-0808">Transferase</keyword>
<evidence type="ECO:0000256" key="3">
    <source>
        <dbReference type="ARBA" id="ARBA00011738"/>
    </source>
</evidence>
<keyword evidence="7 10" id="KW-0784">Thiamine biosynthesis</keyword>
<comment type="cofactor">
    <cofactor evidence="10">
        <name>thiamine diphosphate</name>
        <dbReference type="ChEBI" id="CHEBI:58937"/>
    </cofactor>
    <text evidence="10">Binds 1 thiamine pyrophosphate per subunit.</text>
</comment>
<reference evidence="14" key="1">
    <citation type="journal article" date="2019" name="Int. J. Syst. Evol. Microbiol.">
        <title>The Global Catalogue of Microorganisms (GCM) 10K type strain sequencing project: providing services to taxonomists for standard genome sequencing and annotation.</title>
        <authorList>
            <consortium name="The Broad Institute Genomics Platform"/>
            <consortium name="The Broad Institute Genome Sequencing Center for Infectious Disease"/>
            <person name="Wu L."/>
            <person name="Ma J."/>
        </authorList>
    </citation>
    <scope>NUCLEOTIDE SEQUENCE [LARGE SCALE GENOMIC DNA]</scope>
    <source>
        <strain evidence="14">CGMCC 4.7676</strain>
    </source>
</reference>
<dbReference type="InterPro" id="IPR049557">
    <property type="entry name" value="Transketolase_CS"/>
</dbReference>
<dbReference type="Gene3D" id="3.40.50.920">
    <property type="match status" value="1"/>
</dbReference>
<evidence type="ECO:0000256" key="2">
    <source>
        <dbReference type="ARBA" id="ARBA00011081"/>
    </source>
</evidence>
<dbReference type="PROSITE" id="PS00802">
    <property type="entry name" value="TRANSKETOLASE_2"/>
    <property type="match status" value="1"/>
</dbReference>
<feature type="binding site" evidence="10">
    <location>
        <position position="176"/>
    </location>
    <ligand>
        <name>Mg(2+)</name>
        <dbReference type="ChEBI" id="CHEBI:18420"/>
    </ligand>
</feature>
<comment type="function">
    <text evidence="10">Catalyzes the acyloin condensation reaction between C atoms 2 and 3 of pyruvate and glyceraldehyde 3-phosphate to yield 1-deoxy-D-xylulose-5-phosphate (DXP).</text>
</comment>
<dbReference type="PANTHER" id="PTHR43322:SF5">
    <property type="entry name" value="1-DEOXY-D-XYLULOSE-5-PHOSPHATE SYNTHASE, CHLOROPLASTIC"/>
    <property type="match status" value="1"/>
</dbReference>
<feature type="region of interest" description="Disordered" evidence="11">
    <location>
        <begin position="595"/>
        <end position="614"/>
    </location>
</feature>
<dbReference type="GO" id="GO:0008661">
    <property type="term" value="F:1-deoxy-D-xylulose-5-phosphate synthase activity"/>
    <property type="evidence" value="ECO:0007669"/>
    <property type="project" value="UniProtKB-EC"/>
</dbReference>
<feature type="domain" description="Transketolase-like pyrimidine-binding" evidence="12">
    <location>
        <begin position="287"/>
        <end position="452"/>
    </location>
</feature>
<feature type="binding site" evidence="10">
    <location>
        <position position="146"/>
    </location>
    <ligand>
        <name>Mg(2+)</name>
        <dbReference type="ChEBI" id="CHEBI:18420"/>
    </ligand>
</feature>
<comment type="subunit">
    <text evidence="3 10">Homodimer.</text>
</comment>
<feature type="binding site" evidence="10">
    <location>
        <position position="338"/>
    </location>
    <ligand>
        <name>thiamine diphosphate</name>
        <dbReference type="ChEBI" id="CHEBI:58937"/>
    </ligand>
</feature>
<gene>
    <name evidence="10" type="primary">dxs</name>
    <name evidence="13" type="ORF">ACFOSH_42625</name>
</gene>
<accession>A0ABV7PCG5</accession>
<evidence type="ECO:0000313" key="14">
    <source>
        <dbReference type="Proteomes" id="UP001595645"/>
    </source>
</evidence>
<dbReference type="Pfam" id="PF02780">
    <property type="entry name" value="Transketolase_C"/>
    <property type="match status" value="1"/>
</dbReference>
<keyword evidence="6 10" id="KW-0460">Magnesium</keyword>
<dbReference type="PANTHER" id="PTHR43322">
    <property type="entry name" value="1-D-DEOXYXYLULOSE 5-PHOSPHATE SYNTHASE-RELATED"/>
    <property type="match status" value="1"/>
</dbReference>
<dbReference type="PROSITE" id="PS00801">
    <property type="entry name" value="TRANSKETOLASE_1"/>
    <property type="match status" value="1"/>
</dbReference>
<dbReference type="CDD" id="cd07033">
    <property type="entry name" value="TPP_PYR_DXS_TK_like"/>
    <property type="match status" value="1"/>
</dbReference>
<dbReference type="CDD" id="cd02007">
    <property type="entry name" value="TPP_DXS"/>
    <property type="match status" value="1"/>
</dbReference>
<evidence type="ECO:0000256" key="9">
    <source>
        <dbReference type="ARBA" id="ARBA00023229"/>
    </source>
</evidence>
<evidence type="ECO:0000256" key="11">
    <source>
        <dbReference type="SAM" id="MobiDB-lite"/>
    </source>
</evidence>
<dbReference type="InterPro" id="IPR005475">
    <property type="entry name" value="Transketolase-like_Pyr-bd"/>
</dbReference>
<dbReference type="EMBL" id="JBHRWK010000143">
    <property type="protein sequence ID" value="MFC3456162.1"/>
    <property type="molecule type" value="Genomic_DNA"/>
</dbReference>
<dbReference type="Gene3D" id="3.40.50.970">
    <property type="match status" value="2"/>
</dbReference>
<dbReference type="RefSeq" id="WP_378247267.1">
    <property type="nucleotide sequence ID" value="NZ_JBHRWK010000143.1"/>
</dbReference>
<protein>
    <recommendedName>
        <fullName evidence="10">1-deoxy-D-xylulose-5-phosphate synthase</fullName>
        <ecNumber evidence="10">2.2.1.7</ecNumber>
    </recommendedName>
    <alternativeName>
        <fullName evidence="10">1-deoxyxylulose-5-phosphate synthase</fullName>
        <shortName evidence="10">DXP synthase</shortName>
        <shortName evidence="10">DXPS</shortName>
    </alternativeName>
</protein>
<keyword evidence="14" id="KW-1185">Reference proteome</keyword>
<dbReference type="Proteomes" id="UP001595645">
    <property type="component" value="Unassembled WGS sequence"/>
</dbReference>
<feature type="binding site" evidence="10">
    <location>
        <position position="176"/>
    </location>
    <ligand>
        <name>thiamine diphosphate</name>
        <dbReference type="ChEBI" id="CHEBI:58937"/>
    </ligand>
</feature>
<dbReference type="SUPFAM" id="SSF52922">
    <property type="entry name" value="TK C-terminal domain-like"/>
    <property type="match status" value="1"/>
</dbReference>
<organism evidence="13 14">
    <name type="scientific">Amycolatopsis speibonae</name>
    <dbReference type="NCBI Taxonomy" id="1450224"/>
    <lineage>
        <taxon>Bacteria</taxon>
        <taxon>Bacillati</taxon>
        <taxon>Actinomycetota</taxon>
        <taxon>Actinomycetes</taxon>
        <taxon>Pseudonocardiales</taxon>
        <taxon>Pseudonocardiaceae</taxon>
        <taxon>Amycolatopsis</taxon>
    </lineage>
</organism>
<evidence type="ECO:0000256" key="4">
    <source>
        <dbReference type="ARBA" id="ARBA00022679"/>
    </source>
</evidence>
<evidence type="ECO:0000256" key="10">
    <source>
        <dbReference type="HAMAP-Rule" id="MF_00315"/>
    </source>
</evidence>
<dbReference type="SMART" id="SM00861">
    <property type="entry name" value="Transket_pyr"/>
    <property type="match status" value="1"/>
</dbReference>